<reference evidence="2" key="1">
    <citation type="journal article" date="2015" name="Nature">
        <title>Complex archaea that bridge the gap between prokaryotes and eukaryotes.</title>
        <authorList>
            <person name="Spang A."/>
            <person name="Saw J.H."/>
            <person name="Jorgensen S.L."/>
            <person name="Zaremba-Niedzwiedzka K."/>
            <person name="Martijn J."/>
            <person name="Lind A.E."/>
            <person name="van Eijk R."/>
            <person name="Schleper C."/>
            <person name="Guy L."/>
            <person name="Ettema T.J."/>
        </authorList>
    </citation>
    <scope>NUCLEOTIDE SEQUENCE</scope>
</reference>
<dbReference type="EMBL" id="LAZR01051081">
    <property type="protein sequence ID" value="KKK85929.1"/>
    <property type="molecule type" value="Genomic_DNA"/>
</dbReference>
<keyword evidence="1" id="KW-1133">Transmembrane helix</keyword>
<keyword evidence="1" id="KW-0812">Transmembrane</keyword>
<protein>
    <submittedName>
        <fullName evidence="2">Uncharacterized protein</fullName>
    </submittedName>
</protein>
<proteinExistence type="predicted"/>
<evidence type="ECO:0000313" key="2">
    <source>
        <dbReference type="EMBL" id="KKK85929.1"/>
    </source>
</evidence>
<evidence type="ECO:0000256" key="1">
    <source>
        <dbReference type="SAM" id="Phobius"/>
    </source>
</evidence>
<accession>A0A0F9B5P6</accession>
<comment type="caution">
    <text evidence="2">The sequence shown here is derived from an EMBL/GenBank/DDBJ whole genome shotgun (WGS) entry which is preliminary data.</text>
</comment>
<organism evidence="2">
    <name type="scientific">marine sediment metagenome</name>
    <dbReference type="NCBI Taxonomy" id="412755"/>
    <lineage>
        <taxon>unclassified sequences</taxon>
        <taxon>metagenomes</taxon>
        <taxon>ecological metagenomes</taxon>
    </lineage>
</organism>
<keyword evidence="1" id="KW-0472">Membrane</keyword>
<sequence length="169" mass="19445">MWYYICYICIVVGVVIGWWLCALFVISAENKEIRRLRDALVEIIVESGKVDIANWPVPQQVCMSIANSALGLDINGEPNEKYKENNMNDKIPEKRIFHDWAWIRIRSREFWAGQIVCRLVGHRVPRDASNPWCGRCGIALEEIYGLKFYNHYTVIPKAGAGTESLEGER</sequence>
<gene>
    <name evidence="2" type="ORF">LCGC14_2768320</name>
</gene>
<dbReference type="AlphaFoldDB" id="A0A0F9B5P6"/>
<feature type="transmembrane region" description="Helical" evidence="1">
    <location>
        <begin position="7"/>
        <end position="28"/>
    </location>
</feature>
<name>A0A0F9B5P6_9ZZZZ</name>